<name>A0ABD1ESA1_HYPHA</name>
<keyword evidence="3" id="KW-0235">DNA replication</keyword>
<dbReference type="CDD" id="cd11583">
    <property type="entry name" value="Orc6_mid"/>
    <property type="match status" value="1"/>
</dbReference>
<keyword evidence="4" id="KW-0238">DNA-binding</keyword>
<dbReference type="Proteomes" id="UP001566132">
    <property type="component" value="Unassembled WGS sequence"/>
</dbReference>
<evidence type="ECO:0000259" key="7">
    <source>
        <dbReference type="Pfam" id="PF21913"/>
    </source>
</evidence>
<evidence type="ECO:0008006" key="10">
    <source>
        <dbReference type="Google" id="ProtNLM"/>
    </source>
</evidence>
<comment type="caution">
    <text evidence="8">The sequence shown here is derived from an EMBL/GenBank/DDBJ whole genome shotgun (WGS) entry which is preliminary data.</text>
</comment>
<evidence type="ECO:0000259" key="6">
    <source>
        <dbReference type="Pfam" id="PF05460"/>
    </source>
</evidence>
<gene>
    <name evidence="8" type="ORF">ABEB36_006940</name>
</gene>
<evidence type="ECO:0000256" key="4">
    <source>
        <dbReference type="ARBA" id="ARBA00023125"/>
    </source>
</evidence>
<organism evidence="8 9">
    <name type="scientific">Hypothenemus hampei</name>
    <name type="common">Coffee berry borer</name>
    <dbReference type="NCBI Taxonomy" id="57062"/>
    <lineage>
        <taxon>Eukaryota</taxon>
        <taxon>Metazoa</taxon>
        <taxon>Ecdysozoa</taxon>
        <taxon>Arthropoda</taxon>
        <taxon>Hexapoda</taxon>
        <taxon>Insecta</taxon>
        <taxon>Pterygota</taxon>
        <taxon>Neoptera</taxon>
        <taxon>Endopterygota</taxon>
        <taxon>Coleoptera</taxon>
        <taxon>Polyphaga</taxon>
        <taxon>Cucujiformia</taxon>
        <taxon>Curculionidae</taxon>
        <taxon>Scolytinae</taxon>
        <taxon>Hypothenemus</taxon>
    </lineage>
</organism>
<feature type="domain" description="ORC6 first cyclin-like" evidence="6">
    <location>
        <begin position="17"/>
        <end position="90"/>
    </location>
</feature>
<dbReference type="Pfam" id="PF05460">
    <property type="entry name" value="ORC6"/>
    <property type="match status" value="1"/>
</dbReference>
<dbReference type="GO" id="GO:0005634">
    <property type="term" value="C:nucleus"/>
    <property type="evidence" value="ECO:0007669"/>
    <property type="project" value="UniProtKB-SubCell"/>
</dbReference>
<evidence type="ECO:0000256" key="2">
    <source>
        <dbReference type="ARBA" id="ARBA00010840"/>
    </source>
</evidence>
<dbReference type="GO" id="GO:0003677">
    <property type="term" value="F:DNA binding"/>
    <property type="evidence" value="ECO:0007669"/>
    <property type="project" value="UniProtKB-KW"/>
</dbReference>
<sequence>MDKHLLKTTAQRLNIHDDSVLNKIEEFLRLYQSKSSLKTLNDQTKIVLCTDLASQHLGKAFDKETALALSGLKKSTYHNQLNTLEKILGLDRTLSISDVCIQLGCTAIKDLAKDYLEKFRNLGKDLDHPQYVAAAIYFACKSKKIALDKQKLISISRLRPSQWKELLSSFEKLGINHVNENQRGRSEVILDETLNMDCDNKEKTCDQNVPVEFEEYEVWKKRILEEANEALKIIK</sequence>
<dbReference type="PANTHER" id="PTHR13394:SF0">
    <property type="entry name" value="ORIGIN RECOGNITION COMPLEX SUBUNIT 6"/>
    <property type="match status" value="1"/>
</dbReference>
<keyword evidence="5" id="KW-0539">Nucleus</keyword>
<comment type="subcellular location">
    <subcellularLocation>
        <location evidence="1">Nucleus</location>
    </subcellularLocation>
</comment>
<dbReference type="EMBL" id="JBDJPC010000005">
    <property type="protein sequence ID" value="KAL1501646.1"/>
    <property type="molecule type" value="Genomic_DNA"/>
</dbReference>
<keyword evidence="9" id="KW-1185">Reference proteome</keyword>
<dbReference type="InterPro" id="IPR020529">
    <property type="entry name" value="ORC6_met/pln"/>
</dbReference>
<dbReference type="Gene3D" id="1.10.472.10">
    <property type="entry name" value="Cyclin-like"/>
    <property type="match status" value="1"/>
</dbReference>
<dbReference type="PANTHER" id="PTHR13394">
    <property type="entry name" value="ORIGIN RECOGNITION COMPLEX SUBUNIT 6"/>
    <property type="match status" value="1"/>
</dbReference>
<dbReference type="InterPro" id="IPR008721">
    <property type="entry name" value="ORC6_cyclin_first"/>
</dbReference>
<feature type="domain" description="ORC6 second cyclin-like" evidence="7">
    <location>
        <begin position="94"/>
        <end position="173"/>
    </location>
</feature>
<protein>
    <recommendedName>
        <fullName evidence="10">Origin recognition complex subunit 6</fullName>
    </recommendedName>
</protein>
<reference evidence="8 9" key="1">
    <citation type="submission" date="2024-05" db="EMBL/GenBank/DDBJ databases">
        <title>Genetic variation in Jamaican populations of the coffee berry borer (Hypothenemus hampei).</title>
        <authorList>
            <person name="Errbii M."/>
            <person name="Myrie A."/>
        </authorList>
    </citation>
    <scope>NUCLEOTIDE SEQUENCE [LARGE SCALE GENOMIC DNA]</scope>
    <source>
        <strain evidence="8">JA-Hopewell-2020-01-JO</strain>
        <tissue evidence="8">Whole body</tissue>
    </source>
</reference>
<dbReference type="GO" id="GO:0006260">
    <property type="term" value="P:DNA replication"/>
    <property type="evidence" value="ECO:0007669"/>
    <property type="project" value="UniProtKB-KW"/>
</dbReference>
<evidence type="ECO:0000256" key="1">
    <source>
        <dbReference type="ARBA" id="ARBA00004123"/>
    </source>
</evidence>
<evidence type="ECO:0000313" key="9">
    <source>
        <dbReference type="Proteomes" id="UP001566132"/>
    </source>
</evidence>
<evidence type="ECO:0000256" key="3">
    <source>
        <dbReference type="ARBA" id="ARBA00022705"/>
    </source>
</evidence>
<evidence type="ECO:0000313" key="8">
    <source>
        <dbReference type="EMBL" id="KAL1501646.1"/>
    </source>
</evidence>
<evidence type="ECO:0000256" key="5">
    <source>
        <dbReference type="ARBA" id="ARBA00023242"/>
    </source>
</evidence>
<accession>A0ABD1ESA1</accession>
<proteinExistence type="inferred from homology"/>
<dbReference type="InterPro" id="IPR054113">
    <property type="entry name" value="ORC6_cyclin-like_2nd"/>
</dbReference>
<dbReference type="AlphaFoldDB" id="A0ABD1ESA1"/>
<comment type="similarity">
    <text evidence="2">Belongs to the ORC6 family.</text>
</comment>
<dbReference type="Pfam" id="PF21913">
    <property type="entry name" value="ORC6_2nd"/>
    <property type="match status" value="1"/>
</dbReference>